<evidence type="ECO:0000313" key="11">
    <source>
        <dbReference type="Proteomes" id="UP000003434"/>
    </source>
</evidence>
<feature type="DNA-binding region" description="H-T-H motif" evidence="6">
    <location>
        <begin position="371"/>
        <end position="390"/>
    </location>
</feature>
<evidence type="ECO:0000256" key="3">
    <source>
        <dbReference type="ARBA" id="ARBA00023082"/>
    </source>
</evidence>
<evidence type="ECO:0000313" key="10">
    <source>
        <dbReference type="EMBL" id="EFU75748.1"/>
    </source>
</evidence>
<dbReference type="Gene3D" id="1.10.10.10">
    <property type="entry name" value="Winged helix-like DNA-binding domain superfamily/Winged helix DNA-binding domain"/>
    <property type="match status" value="2"/>
</dbReference>
<dbReference type="GO" id="GO:0003677">
    <property type="term" value="F:DNA binding"/>
    <property type="evidence" value="ECO:0007669"/>
    <property type="project" value="UniProtKB-UniRule"/>
</dbReference>
<dbReference type="InterPro" id="IPR012760">
    <property type="entry name" value="RNA_pol_sigma_RpoD_C"/>
</dbReference>
<dbReference type="RefSeq" id="WP_008752125.1">
    <property type="nucleotide sequence ID" value="NZ_GL622296.1"/>
</dbReference>
<dbReference type="Proteomes" id="UP000003434">
    <property type="component" value="Unassembled WGS sequence"/>
</dbReference>
<dbReference type="InterPro" id="IPR007624">
    <property type="entry name" value="RNA_pol_sigma70_r3"/>
</dbReference>
<dbReference type="Pfam" id="PF03979">
    <property type="entry name" value="Sigma70_r1_1"/>
    <property type="match status" value="1"/>
</dbReference>
<comment type="function">
    <text evidence="6">Sigma factors are initiation factors that promote the attachment of RNA polymerase to specific initiation sites and are then released. This sigma factor is the primary sigma factor during exponential growth.</text>
</comment>
<evidence type="ECO:0000256" key="1">
    <source>
        <dbReference type="ARBA" id="ARBA00022490"/>
    </source>
</evidence>
<dbReference type="eggNOG" id="COG0568">
    <property type="taxonomic scope" value="Bacteria"/>
</dbReference>
<sequence>MILVAKENRNTTENKASKSMESANKKKMSPQEFLQKLEDLVNKGIASDMKLNIGEINDFFAGIELNSDSIEQIYSYLENKGIEINENSSDDLNIDIDNIDNITDEDSLLLDDEDEFDKDSEEDIDLSAIDLLEGVGTEDPVRMYLKEIGTVPLLTANEELELAKRKQDGDEYAKQRLIEANLRLVVSIAKRYTGRGMSFLDLVQEGNLGLIKGVEKFDYTKGFKLSTYATWWIRQSVTRALADQARTIRVPVHMVETINKMSKMQRKLTLELGYEPSVTELANALDMTEEKVMEIMQIAREPASLETPIGEEDDSNLGDFVADSNVLTPEGNVESVMLREHIDTLLGDLKERERQVIVLRFGLEDGHPRTLEEVGKEFKVTRERIRQIEAKALRKLRNPVRSKRIRDFLA</sequence>
<evidence type="ECO:0000256" key="5">
    <source>
        <dbReference type="ARBA" id="ARBA00023163"/>
    </source>
</evidence>
<protein>
    <recommendedName>
        <fullName evidence="6">RNA polymerase sigma factor SigA</fullName>
    </recommendedName>
</protein>
<feature type="region of interest" description="Sigma-70 factor domain-4" evidence="6">
    <location>
        <begin position="345"/>
        <end position="398"/>
    </location>
</feature>
<dbReference type="EMBL" id="AEPW01000091">
    <property type="protein sequence ID" value="EFU75748.1"/>
    <property type="molecule type" value="Genomic_DNA"/>
</dbReference>
<dbReference type="SUPFAM" id="SSF88659">
    <property type="entry name" value="Sigma3 and sigma4 domains of RNA polymerase sigma factors"/>
    <property type="match status" value="2"/>
</dbReference>
<dbReference type="PANTHER" id="PTHR30603:SF60">
    <property type="entry name" value="RNA POLYMERASE SIGMA FACTOR RPOD"/>
    <property type="match status" value="1"/>
</dbReference>
<dbReference type="InterPro" id="IPR013325">
    <property type="entry name" value="RNA_pol_sigma_r2"/>
</dbReference>
<dbReference type="HAMAP" id="MF_00963">
    <property type="entry name" value="Sigma70_RpoD_SigA"/>
    <property type="match status" value="1"/>
</dbReference>
<dbReference type="InterPro" id="IPR009042">
    <property type="entry name" value="RNA_pol_sigma70_r1_2"/>
</dbReference>
<dbReference type="Pfam" id="PF04545">
    <property type="entry name" value="Sigma70_r4"/>
    <property type="match status" value="1"/>
</dbReference>
<dbReference type="InterPro" id="IPR028630">
    <property type="entry name" value="Sigma70_RpoD"/>
</dbReference>
<keyword evidence="4 6" id="KW-0238">DNA-binding</keyword>
<keyword evidence="3 6" id="KW-0731">Sigma factor</keyword>
<dbReference type="PANTHER" id="PTHR30603">
    <property type="entry name" value="RNA POLYMERASE SIGMA FACTOR RPO"/>
    <property type="match status" value="1"/>
</dbReference>
<gene>
    <name evidence="10" type="primary">rpoD</name>
    <name evidence="6" type="synonym">sigA</name>
    <name evidence="10" type="ORF">HMPREF0381_2364</name>
</gene>
<evidence type="ECO:0000256" key="2">
    <source>
        <dbReference type="ARBA" id="ARBA00023015"/>
    </source>
</evidence>
<evidence type="ECO:0000256" key="6">
    <source>
        <dbReference type="HAMAP-Rule" id="MF_00963"/>
    </source>
</evidence>
<feature type="region of interest" description="Sigma-70 factor domain-3" evidence="6">
    <location>
        <begin position="256"/>
        <end position="332"/>
    </location>
</feature>
<dbReference type="GO" id="GO:0005737">
    <property type="term" value="C:cytoplasm"/>
    <property type="evidence" value="ECO:0007669"/>
    <property type="project" value="UniProtKB-SubCell"/>
</dbReference>
<dbReference type="InterPro" id="IPR007627">
    <property type="entry name" value="RNA_pol_sigma70_r2"/>
</dbReference>
<dbReference type="GO" id="GO:0016987">
    <property type="term" value="F:sigma factor activity"/>
    <property type="evidence" value="ECO:0007669"/>
    <property type="project" value="UniProtKB-UniRule"/>
</dbReference>
<evidence type="ECO:0000259" key="8">
    <source>
        <dbReference type="PROSITE" id="PS00715"/>
    </source>
</evidence>
<dbReference type="InterPro" id="IPR050239">
    <property type="entry name" value="Sigma-70_RNA_pol_init_factors"/>
</dbReference>
<feature type="compositionally biased region" description="Basic and acidic residues" evidence="7">
    <location>
        <begin position="7"/>
        <end position="18"/>
    </location>
</feature>
<feature type="short sequence motif" description="Interaction with polymerase core subunit RpoC" evidence="6">
    <location>
        <begin position="201"/>
        <end position="204"/>
    </location>
</feature>
<dbReference type="PROSITE" id="PS00716">
    <property type="entry name" value="SIGMA70_2"/>
    <property type="match status" value="1"/>
</dbReference>
<dbReference type="AlphaFoldDB" id="E6LQX9"/>
<comment type="caution">
    <text evidence="10">The sequence shown here is derived from an EMBL/GenBank/DDBJ whole genome shotgun (WGS) entry which is preliminary data.</text>
</comment>
<dbReference type="InterPro" id="IPR007127">
    <property type="entry name" value="RNA_pol_sigma_70_r1_1"/>
</dbReference>
<name>E6LQX9_9FIRM</name>
<dbReference type="InterPro" id="IPR014284">
    <property type="entry name" value="RNA_pol_sigma-70_dom"/>
</dbReference>
<dbReference type="InterPro" id="IPR042189">
    <property type="entry name" value="RNA_pol_sigma_70_r1_1_sf"/>
</dbReference>
<comment type="subcellular location">
    <subcellularLocation>
        <location evidence="6">Cytoplasm</location>
    </subcellularLocation>
</comment>
<dbReference type="SUPFAM" id="SSF88946">
    <property type="entry name" value="Sigma2 domain of RNA polymerase sigma factors"/>
    <property type="match status" value="1"/>
</dbReference>
<comment type="similarity">
    <text evidence="6">Belongs to the sigma-70 factor family. RpoD/SigA subfamily.</text>
</comment>
<keyword evidence="1 6" id="KW-0963">Cytoplasm</keyword>
<organism evidence="10 11">
    <name type="scientific">Lachnoanaerobaculum saburreum DSM 3986</name>
    <dbReference type="NCBI Taxonomy" id="887325"/>
    <lineage>
        <taxon>Bacteria</taxon>
        <taxon>Bacillati</taxon>
        <taxon>Bacillota</taxon>
        <taxon>Clostridia</taxon>
        <taxon>Lachnospirales</taxon>
        <taxon>Lachnospiraceae</taxon>
        <taxon>Lachnoanaerobaculum</taxon>
    </lineage>
</organism>
<evidence type="ECO:0000259" key="9">
    <source>
        <dbReference type="PROSITE" id="PS00716"/>
    </source>
</evidence>
<dbReference type="FunFam" id="1.10.601.10:FF:000001">
    <property type="entry name" value="RNA polymerase sigma factor SigA"/>
    <property type="match status" value="1"/>
</dbReference>
<dbReference type="Gene3D" id="1.10.220.120">
    <property type="entry name" value="Sigma-70 factor, region 1.1"/>
    <property type="match status" value="1"/>
</dbReference>
<dbReference type="GO" id="GO:0006352">
    <property type="term" value="P:DNA-templated transcription initiation"/>
    <property type="evidence" value="ECO:0007669"/>
    <property type="project" value="UniProtKB-UniRule"/>
</dbReference>
<feature type="region of interest" description="Sigma-70 factor domain-2" evidence="6">
    <location>
        <begin position="177"/>
        <end position="247"/>
    </location>
</feature>
<comment type="subunit">
    <text evidence="6">Interacts transiently with the RNA polymerase catalytic core.</text>
</comment>
<dbReference type="CDD" id="cd06171">
    <property type="entry name" value="Sigma70_r4"/>
    <property type="match status" value="1"/>
</dbReference>
<keyword evidence="5 6" id="KW-0804">Transcription</keyword>
<dbReference type="PRINTS" id="PR00046">
    <property type="entry name" value="SIGMA70FCT"/>
</dbReference>
<accession>E6LQX9</accession>
<feature type="region of interest" description="Disordered" evidence="7">
    <location>
        <begin position="7"/>
        <end position="29"/>
    </location>
</feature>
<evidence type="ECO:0000256" key="4">
    <source>
        <dbReference type="ARBA" id="ARBA00023125"/>
    </source>
</evidence>
<dbReference type="Pfam" id="PF04542">
    <property type="entry name" value="Sigma70_r2"/>
    <property type="match status" value="1"/>
</dbReference>
<dbReference type="NCBIfam" id="TIGR02393">
    <property type="entry name" value="RpoD_Cterm"/>
    <property type="match status" value="1"/>
</dbReference>
<dbReference type="InterPro" id="IPR036388">
    <property type="entry name" value="WH-like_DNA-bd_sf"/>
</dbReference>
<dbReference type="InterPro" id="IPR007630">
    <property type="entry name" value="RNA_pol_sigma70_r4"/>
</dbReference>
<dbReference type="Pfam" id="PF04539">
    <property type="entry name" value="Sigma70_r3"/>
    <property type="match status" value="1"/>
</dbReference>
<feature type="domain" description="RNA polymerase sigma-70" evidence="9">
    <location>
        <begin position="370"/>
        <end position="396"/>
    </location>
</feature>
<dbReference type="HOGENOM" id="CLU_014793_3_3_9"/>
<dbReference type="InterPro" id="IPR013324">
    <property type="entry name" value="RNA_pol_sigma_r3/r4-like"/>
</dbReference>
<proteinExistence type="inferred from homology"/>
<dbReference type="Gene3D" id="1.10.601.10">
    <property type="entry name" value="RNA Polymerase Primary Sigma Factor"/>
    <property type="match status" value="2"/>
</dbReference>
<dbReference type="PROSITE" id="PS00715">
    <property type="entry name" value="SIGMA70_1"/>
    <property type="match status" value="1"/>
</dbReference>
<dbReference type="Pfam" id="PF00140">
    <property type="entry name" value="Sigma70_r1_2"/>
    <property type="match status" value="1"/>
</dbReference>
<evidence type="ECO:0000256" key="7">
    <source>
        <dbReference type="SAM" id="MobiDB-lite"/>
    </source>
</evidence>
<dbReference type="NCBIfam" id="TIGR02937">
    <property type="entry name" value="sigma70-ECF"/>
    <property type="match status" value="1"/>
</dbReference>
<dbReference type="InterPro" id="IPR000943">
    <property type="entry name" value="RNA_pol_sigma70"/>
</dbReference>
<keyword evidence="2 6" id="KW-0805">Transcription regulation</keyword>
<reference evidence="10 11" key="1">
    <citation type="submission" date="2010-12" db="EMBL/GenBank/DDBJ databases">
        <authorList>
            <person name="Muzny D."/>
            <person name="Qin X."/>
            <person name="Deng J."/>
            <person name="Jiang H."/>
            <person name="Liu Y."/>
            <person name="Qu J."/>
            <person name="Song X.-Z."/>
            <person name="Zhang L."/>
            <person name="Thornton R."/>
            <person name="Coyle M."/>
            <person name="Francisco L."/>
            <person name="Jackson L."/>
            <person name="Javaid M."/>
            <person name="Korchina V."/>
            <person name="Kovar C."/>
            <person name="Mata R."/>
            <person name="Mathew T."/>
            <person name="Ngo R."/>
            <person name="Nguyen L."/>
            <person name="Nguyen N."/>
            <person name="Okwuonu G."/>
            <person name="Ongeri F."/>
            <person name="Pham C."/>
            <person name="Simmons D."/>
            <person name="Wilczek-Boney K."/>
            <person name="Hale W."/>
            <person name="Jakkamsetti A."/>
            <person name="Pham P."/>
            <person name="Ruth R."/>
            <person name="San Lucas F."/>
            <person name="Warren J."/>
            <person name="Zhang J."/>
            <person name="Zhao Z."/>
            <person name="Zhou C."/>
            <person name="Zhu D."/>
            <person name="Lee S."/>
            <person name="Bess C."/>
            <person name="Blankenburg K."/>
            <person name="Forbes L."/>
            <person name="Fu Q."/>
            <person name="Gubbala S."/>
            <person name="Hirani K."/>
            <person name="Jayaseelan J.C."/>
            <person name="Lara F."/>
            <person name="Munidasa M."/>
            <person name="Palculict T."/>
            <person name="Patil S."/>
            <person name="Pu L.-L."/>
            <person name="Saada N."/>
            <person name="Tang L."/>
            <person name="Weissenberger G."/>
            <person name="Zhu Y."/>
            <person name="Hemphill L."/>
            <person name="Shang Y."/>
            <person name="Youmans B."/>
            <person name="Ayvaz T."/>
            <person name="Ross M."/>
            <person name="Santibanez J."/>
            <person name="Aqrawi P."/>
            <person name="Gross S."/>
            <person name="Joshi V."/>
            <person name="Fowler G."/>
            <person name="Nazareth L."/>
            <person name="Reid J."/>
            <person name="Worley K."/>
            <person name="Petrosino J."/>
            <person name="Highlander S."/>
            <person name="Gibbs R."/>
        </authorList>
    </citation>
    <scope>NUCLEOTIDE SEQUENCE [LARGE SCALE GENOMIC DNA]</scope>
    <source>
        <strain evidence="10 11">DSM 3986</strain>
    </source>
</reference>
<feature type="domain" description="RNA polymerase sigma-70" evidence="8">
    <location>
        <begin position="201"/>
        <end position="214"/>
    </location>
</feature>